<accession>A0A1I6DLH6</accession>
<dbReference type="EMBL" id="FOYI01000004">
    <property type="protein sequence ID" value="SFR06274.1"/>
    <property type="molecule type" value="Genomic_DNA"/>
</dbReference>
<evidence type="ECO:0000256" key="1">
    <source>
        <dbReference type="SAM" id="Phobius"/>
    </source>
</evidence>
<evidence type="ECO:0000313" key="3">
    <source>
        <dbReference type="EMBL" id="SFR06274.1"/>
    </source>
</evidence>
<proteinExistence type="predicted"/>
<evidence type="ECO:0000256" key="2">
    <source>
        <dbReference type="SAM" id="SignalP"/>
    </source>
</evidence>
<feature type="signal peptide" evidence="2">
    <location>
        <begin position="1"/>
        <end position="23"/>
    </location>
</feature>
<keyword evidence="1" id="KW-0472">Membrane</keyword>
<name>A0A1I6DLH6_9RHOB</name>
<feature type="chain" id="PRO_5011442231" evidence="2">
    <location>
        <begin position="24"/>
        <end position="198"/>
    </location>
</feature>
<gene>
    <name evidence="3" type="ORF">SAMN04515673_10467</name>
</gene>
<keyword evidence="1" id="KW-0812">Transmembrane</keyword>
<reference evidence="3 4" key="1">
    <citation type="submission" date="2016-10" db="EMBL/GenBank/DDBJ databases">
        <authorList>
            <person name="de Groot N.N."/>
        </authorList>
    </citation>
    <scope>NUCLEOTIDE SEQUENCE [LARGE SCALE GENOMIC DNA]</scope>
    <source>
        <strain evidence="4">KMM 9023,NRIC 0796,JCM 17311,KCTC 23692</strain>
    </source>
</reference>
<protein>
    <submittedName>
        <fullName evidence="3">VPLPA-CTERM protein sorting domain-containing protein</fullName>
    </submittedName>
</protein>
<sequence length="198" mass="19400">MKHSITAAIMAAGLAFGAGGAFAATLGLTTAAPSLSSSTGLISYFDVDPDGDLSTGGAEVDATDGVSPSGFTEIGFGVGFSLADPTTGLTGGFDVFDDDGLFLGGDLFAVGFTEDVIELHFNNLSGSGASAFGTSVLALIVFDDPLGANPFAALLDGDELGASITISDVVAPIPLPAGLPLLLAGLLGLGLVRRSGAG</sequence>
<keyword evidence="4" id="KW-1185">Reference proteome</keyword>
<dbReference type="STRING" id="871652.SAMN04515673_10467"/>
<dbReference type="InterPro" id="IPR022472">
    <property type="entry name" value="VPLPA-CTERM"/>
</dbReference>
<evidence type="ECO:0000313" key="4">
    <source>
        <dbReference type="Proteomes" id="UP000199302"/>
    </source>
</evidence>
<dbReference type="Proteomes" id="UP000199302">
    <property type="component" value="Unassembled WGS sequence"/>
</dbReference>
<feature type="transmembrane region" description="Helical" evidence="1">
    <location>
        <begin position="173"/>
        <end position="192"/>
    </location>
</feature>
<keyword evidence="1" id="KW-1133">Transmembrane helix</keyword>
<organism evidence="3 4">
    <name type="scientific">Poseidonocella sedimentorum</name>
    <dbReference type="NCBI Taxonomy" id="871652"/>
    <lineage>
        <taxon>Bacteria</taxon>
        <taxon>Pseudomonadati</taxon>
        <taxon>Pseudomonadota</taxon>
        <taxon>Alphaproteobacteria</taxon>
        <taxon>Rhodobacterales</taxon>
        <taxon>Roseobacteraceae</taxon>
        <taxon>Poseidonocella</taxon>
    </lineage>
</organism>
<dbReference type="RefSeq" id="WP_177220487.1">
    <property type="nucleotide sequence ID" value="NZ_FOYI01000004.1"/>
</dbReference>
<dbReference type="AlphaFoldDB" id="A0A1I6DLH6"/>
<dbReference type="NCBIfam" id="TIGR03370">
    <property type="entry name" value="VPLPA-CTERM"/>
    <property type="match status" value="1"/>
</dbReference>
<keyword evidence="2" id="KW-0732">Signal</keyword>